<accession>A0ABD2A347</accession>
<gene>
    <name evidence="1" type="ORF">V1478_014749</name>
</gene>
<name>A0ABD2A347_VESSQ</name>
<reference evidence="1 2" key="1">
    <citation type="journal article" date="2024" name="Ann. Entomol. Soc. Am.">
        <title>Genomic analyses of the southern and eastern yellowjacket wasps (Hymenoptera: Vespidae) reveal evolutionary signatures of social life.</title>
        <authorList>
            <person name="Catto M.A."/>
            <person name="Caine P.B."/>
            <person name="Orr S.E."/>
            <person name="Hunt B.G."/>
            <person name="Goodisman M.A.D."/>
        </authorList>
    </citation>
    <scope>NUCLEOTIDE SEQUENCE [LARGE SCALE GENOMIC DNA]</scope>
    <source>
        <strain evidence="1">233</strain>
        <tissue evidence="1">Head and thorax</tissue>
    </source>
</reference>
<dbReference type="AlphaFoldDB" id="A0ABD2A347"/>
<feature type="non-terminal residue" evidence="1">
    <location>
        <position position="1"/>
    </location>
</feature>
<evidence type="ECO:0000313" key="1">
    <source>
        <dbReference type="EMBL" id="KAL2715051.1"/>
    </source>
</evidence>
<dbReference type="EMBL" id="JAUDFV010000155">
    <property type="protein sequence ID" value="KAL2715051.1"/>
    <property type="molecule type" value="Genomic_DNA"/>
</dbReference>
<sequence length="219" mass="24825">WKREFRKVLKYAAFRSVVLALRYRYIASTTDPGPTTWSNGVISTLRRIQVSNAKIAVPSCPGNTHASTLSTLEPSLDLIAPEDTNAHASRQLRQCPPILPGREKRNLSTLWVERFLQYPRKNLNPSLTKWSLKWFDETVAASENTRTLTGTLLYNPRSEMPFRFGSFRLLSPLEMGETPLTEGSTVHSVCFRHLETRPVVSILRYQNQNAVLEVPLASV</sequence>
<organism evidence="1 2">
    <name type="scientific">Vespula squamosa</name>
    <name type="common">Southern yellow jacket</name>
    <name type="synonym">Wasp</name>
    <dbReference type="NCBI Taxonomy" id="30214"/>
    <lineage>
        <taxon>Eukaryota</taxon>
        <taxon>Metazoa</taxon>
        <taxon>Ecdysozoa</taxon>
        <taxon>Arthropoda</taxon>
        <taxon>Hexapoda</taxon>
        <taxon>Insecta</taxon>
        <taxon>Pterygota</taxon>
        <taxon>Neoptera</taxon>
        <taxon>Endopterygota</taxon>
        <taxon>Hymenoptera</taxon>
        <taxon>Apocrita</taxon>
        <taxon>Aculeata</taxon>
        <taxon>Vespoidea</taxon>
        <taxon>Vespidae</taxon>
        <taxon>Vespinae</taxon>
        <taxon>Vespula</taxon>
    </lineage>
</organism>
<dbReference type="Proteomes" id="UP001607302">
    <property type="component" value="Unassembled WGS sequence"/>
</dbReference>
<keyword evidence="2" id="KW-1185">Reference proteome</keyword>
<comment type="caution">
    <text evidence="1">The sequence shown here is derived from an EMBL/GenBank/DDBJ whole genome shotgun (WGS) entry which is preliminary data.</text>
</comment>
<proteinExistence type="predicted"/>
<protein>
    <submittedName>
        <fullName evidence="1">Uncharacterized protein</fullName>
    </submittedName>
</protein>
<evidence type="ECO:0000313" key="2">
    <source>
        <dbReference type="Proteomes" id="UP001607302"/>
    </source>
</evidence>